<evidence type="ECO:0000313" key="6">
    <source>
        <dbReference type="EMBL" id="KAK4750870.1"/>
    </source>
</evidence>
<feature type="region of interest" description="Disordered" evidence="4">
    <location>
        <begin position="30"/>
        <end position="50"/>
    </location>
</feature>
<dbReference type="SUPFAM" id="SSF54197">
    <property type="entry name" value="HIT-like"/>
    <property type="match status" value="1"/>
</dbReference>
<dbReference type="Proteomes" id="UP001345219">
    <property type="component" value="Chromosome 4"/>
</dbReference>
<dbReference type="AlphaFoldDB" id="A0AAN7JNP9"/>
<feature type="active site" description="Tele-AMP-histidine intermediate" evidence="1">
    <location>
        <position position="150"/>
    </location>
</feature>
<feature type="compositionally biased region" description="Basic and acidic residues" evidence="4">
    <location>
        <begin position="37"/>
        <end position="50"/>
    </location>
</feature>
<reference evidence="6 7" key="1">
    <citation type="journal article" date="2023" name="Hortic Res">
        <title>Pangenome of water caltrop reveals structural variations and asymmetric subgenome divergence after allopolyploidization.</title>
        <authorList>
            <person name="Zhang X."/>
            <person name="Chen Y."/>
            <person name="Wang L."/>
            <person name="Yuan Y."/>
            <person name="Fang M."/>
            <person name="Shi L."/>
            <person name="Lu R."/>
            <person name="Comes H.P."/>
            <person name="Ma Y."/>
            <person name="Chen Y."/>
            <person name="Huang G."/>
            <person name="Zhou Y."/>
            <person name="Zheng Z."/>
            <person name="Qiu Y."/>
        </authorList>
    </citation>
    <scope>NUCLEOTIDE SEQUENCE [LARGE SCALE GENOMIC DNA]</scope>
    <source>
        <tissue evidence="6">Roots</tissue>
    </source>
</reference>
<dbReference type="PANTHER" id="PTHR47670:SF1">
    <property type="entry name" value="ADENYLYLSULFATASE HINT3"/>
    <property type="match status" value="1"/>
</dbReference>
<dbReference type="GO" id="GO:0006790">
    <property type="term" value="P:sulfur compound metabolic process"/>
    <property type="evidence" value="ECO:0007669"/>
    <property type="project" value="TreeGrafter"/>
</dbReference>
<evidence type="ECO:0000256" key="2">
    <source>
        <dbReference type="PIRSR" id="PIRSR601310-3"/>
    </source>
</evidence>
<evidence type="ECO:0000256" key="1">
    <source>
        <dbReference type="PIRSR" id="PIRSR601310-1"/>
    </source>
</evidence>
<dbReference type="InterPro" id="IPR011146">
    <property type="entry name" value="HIT-like"/>
</dbReference>
<protein>
    <recommendedName>
        <fullName evidence="5">HIT domain-containing protein</fullName>
    </recommendedName>
</protein>
<evidence type="ECO:0000259" key="5">
    <source>
        <dbReference type="PROSITE" id="PS51084"/>
    </source>
</evidence>
<dbReference type="InterPro" id="IPR039384">
    <property type="entry name" value="HINT"/>
</dbReference>
<dbReference type="PROSITE" id="PS51084">
    <property type="entry name" value="HIT_2"/>
    <property type="match status" value="1"/>
</dbReference>
<dbReference type="Gene3D" id="3.30.428.10">
    <property type="entry name" value="HIT-like"/>
    <property type="match status" value="1"/>
</dbReference>
<dbReference type="PANTHER" id="PTHR47670">
    <property type="entry name" value="ADENYLYLSULFATASE HINT3"/>
    <property type="match status" value="1"/>
</dbReference>
<dbReference type="CDD" id="cd01277">
    <property type="entry name" value="HINT_subgroup"/>
    <property type="match status" value="1"/>
</dbReference>
<name>A0AAN7JNP9_9MYRT</name>
<evidence type="ECO:0000313" key="7">
    <source>
        <dbReference type="Proteomes" id="UP001345219"/>
    </source>
</evidence>
<dbReference type="EMBL" id="JAXIOK010000017">
    <property type="protein sequence ID" value="KAK4750870.1"/>
    <property type="molecule type" value="Genomic_DNA"/>
</dbReference>
<keyword evidence="7" id="KW-1185">Reference proteome</keyword>
<dbReference type="Pfam" id="PF01230">
    <property type="entry name" value="HIT"/>
    <property type="match status" value="1"/>
</dbReference>
<accession>A0AAN7JNP9</accession>
<dbReference type="PRINTS" id="PR00332">
    <property type="entry name" value="HISTRIAD"/>
</dbReference>
<dbReference type="InterPro" id="IPR001310">
    <property type="entry name" value="Histidine_triad_HIT"/>
</dbReference>
<proteinExistence type="predicted"/>
<dbReference type="PROSITE" id="PS00892">
    <property type="entry name" value="HIT_1"/>
    <property type="match status" value="1"/>
</dbReference>
<sequence length="207" mass="22993">MDYRRRFAIISSHLRPVALRSRPGLSPLPASNCPSISDERERLNDGDKNSSKRDCVFCKIIRGESPAFTLYEDEKCLCILDSKPLTPGHCLIIPRSHYSSLETTPPPVVAAMCSKAPFIGGAIMRATSSDSFNLLINNGAAAGQVIFHTHIHIIPRKESDCLWTSESIRRSRLNFDGEAYQFVERVRAEMLPSNTSEEIKGQESGLS</sequence>
<evidence type="ECO:0000256" key="3">
    <source>
        <dbReference type="PROSITE-ProRule" id="PRU00464"/>
    </source>
</evidence>
<dbReference type="InterPro" id="IPR019808">
    <property type="entry name" value="Histidine_triad_CS"/>
</dbReference>
<gene>
    <name evidence="6" type="ORF">SAY87_004352</name>
</gene>
<feature type="domain" description="HIT" evidence="5">
    <location>
        <begin position="56"/>
        <end position="163"/>
    </location>
</feature>
<organism evidence="6 7">
    <name type="scientific">Trapa incisa</name>
    <dbReference type="NCBI Taxonomy" id="236973"/>
    <lineage>
        <taxon>Eukaryota</taxon>
        <taxon>Viridiplantae</taxon>
        <taxon>Streptophyta</taxon>
        <taxon>Embryophyta</taxon>
        <taxon>Tracheophyta</taxon>
        <taxon>Spermatophyta</taxon>
        <taxon>Magnoliopsida</taxon>
        <taxon>eudicotyledons</taxon>
        <taxon>Gunneridae</taxon>
        <taxon>Pentapetalae</taxon>
        <taxon>rosids</taxon>
        <taxon>malvids</taxon>
        <taxon>Myrtales</taxon>
        <taxon>Lythraceae</taxon>
        <taxon>Trapa</taxon>
    </lineage>
</organism>
<evidence type="ECO:0000256" key="4">
    <source>
        <dbReference type="SAM" id="MobiDB-lite"/>
    </source>
</evidence>
<dbReference type="GO" id="GO:0009150">
    <property type="term" value="P:purine ribonucleotide metabolic process"/>
    <property type="evidence" value="ECO:0007669"/>
    <property type="project" value="TreeGrafter"/>
</dbReference>
<dbReference type="InterPro" id="IPR036265">
    <property type="entry name" value="HIT-like_sf"/>
</dbReference>
<dbReference type="GO" id="GO:0047627">
    <property type="term" value="F:adenylylsulfatase activity"/>
    <property type="evidence" value="ECO:0007669"/>
    <property type="project" value="TreeGrafter"/>
</dbReference>
<feature type="short sequence motif" description="Histidine triad motif" evidence="2 3">
    <location>
        <begin position="148"/>
        <end position="152"/>
    </location>
</feature>
<comment type="caution">
    <text evidence="6">The sequence shown here is derived from an EMBL/GenBank/DDBJ whole genome shotgun (WGS) entry which is preliminary data.</text>
</comment>